<evidence type="ECO:0000313" key="2">
    <source>
        <dbReference type="EMBL" id="KAF9483783.1"/>
    </source>
</evidence>
<name>A0A9P5Z962_9AGAR</name>
<protein>
    <submittedName>
        <fullName evidence="2">Uncharacterized protein</fullName>
    </submittedName>
</protein>
<dbReference type="OrthoDB" id="2400485at2759"/>
<dbReference type="Proteomes" id="UP000807469">
    <property type="component" value="Unassembled WGS sequence"/>
</dbReference>
<comment type="caution">
    <text evidence="2">The sequence shown here is derived from an EMBL/GenBank/DDBJ whole genome shotgun (WGS) entry which is preliminary data.</text>
</comment>
<sequence>MPVSLHHRSLSRDTQGISSVPPRSPSPPTQTFHPSIMLPTPALVESVAGGAHYAGVRVDTDTVLKHRRSSSSRPHTQLAHHHERVLDDLTELYCCRPTLEIFERSWNKDAVFEDPFSKCKGFDEYAARWFALPKLITHSEQISKRVMSSTDNPNQFIYLQTQQYTIRFLKKKKIVESIITVDLDENEKIIRLVDQWSGNSPPTRYGAAFLRTLNAKISPWLFHVPKHSHSHSN</sequence>
<reference evidence="2" key="1">
    <citation type="submission" date="2020-11" db="EMBL/GenBank/DDBJ databases">
        <authorList>
            <consortium name="DOE Joint Genome Institute"/>
            <person name="Ahrendt S."/>
            <person name="Riley R."/>
            <person name="Andreopoulos W."/>
            <person name="Labutti K."/>
            <person name="Pangilinan J."/>
            <person name="Ruiz-Duenas F.J."/>
            <person name="Barrasa J.M."/>
            <person name="Sanchez-Garcia M."/>
            <person name="Camarero S."/>
            <person name="Miyauchi S."/>
            <person name="Serrano A."/>
            <person name="Linde D."/>
            <person name="Babiker R."/>
            <person name="Drula E."/>
            <person name="Ayuso-Fernandez I."/>
            <person name="Pacheco R."/>
            <person name="Padilla G."/>
            <person name="Ferreira P."/>
            <person name="Barriuso J."/>
            <person name="Kellner H."/>
            <person name="Castanera R."/>
            <person name="Alfaro M."/>
            <person name="Ramirez L."/>
            <person name="Pisabarro A.G."/>
            <person name="Kuo A."/>
            <person name="Tritt A."/>
            <person name="Lipzen A."/>
            <person name="He G."/>
            <person name="Yan M."/>
            <person name="Ng V."/>
            <person name="Cullen D."/>
            <person name="Martin F."/>
            <person name="Rosso M.-N."/>
            <person name="Henrissat B."/>
            <person name="Hibbett D."/>
            <person name="Martinez A.T."/>
            <person name="Grigoriev I.V."/>
        </authorList>
    </citation>
    <scope>NUCLEOTIDE SEQUENCE</scope>
    <source>
        <strain evidence="2">CIRM-BRFM 674</strain>
    </source>
</reference>
<dbReference type="AlphaFoldDB" id="A0A9P5Z962"/>
<dbReference type="PANTHER" id="PTHR34213:SF2">
    <property type="entry name" value="NUCLEAR TRANSPORT FACTOR 2 (NTF2) FAMILY PROTEIN"/>
    <property type="match status" value="1"/>
</dbReference>
<feature type="region of interest" description="Disordered" evidence="1">
    <location>
        <begin position="1"/>
        <end position="35"/>
    </location>
</feature>
<dbReference type="PANTHER" id="PTHR34213">
    <property type="entry name" value="NUCLEAR TRANSPORT FACTOR 2 (NTF2) FAMILY PROTEIN"/>
    <property type="match status" value="1"/>
</dbReference>
<accession>A0A9P5Z962</accession>
<dbReference type="EMBL" id="MU155150">
    <property type="protein sequence ID" value="KAF9483783.1"/>
    <property type="molecule type" value="Genomic_DNA"/>
</dbReference>
<proteinExistence type="predicted"/>
<gene>
    <name evidence="2" type="ORF">BDN70DRAFT_873399</name>
</gene>
<evidence type="ECO:0000256" key="1">
    <source>
        <dbReference type="SAM" id="MobiDB-lite"/>
    </source>
</evidence>
<evidence type="ECO:0000313" key="3">
    <source>
        <dbReference type="Proteomes" id="UP000807469"/>
    </source>
</evidence>
<keyword evidence="3" id="KW-1185">Reference proteome</keyword>
<organism evidence="2 3">
    <name type="scientific">Pholiota conissans</name>
    <dbReference type="NCBI Taxonomy" id="109636"/>
    <lineage>
        <taxon>Eukaryota</taxon>
        <taxon>Fungi</taxon>
        <taxon>Dikarya</taxon>
        <taxon>Basidiomycota</taxon>
        <taxon>Agaricomycotina</taxon>
        <taxon>Agaricomycetes</taxon>
        <taxon>Agaricomycetidae</taxon>
        <taxon>Agaricales</taxon>
        <taxon>Agaricineae</taxon>
        <taxon>Strophariaceae</taxon>
        <taxon>Pholiota</taxon>
    </lineage>
</organism>